<dbReference type="Proteomes" id="UP000232003">
    <property type="component" value="Plasmid pNFSY08"/>
</dbReference>
<dbReference type="OrthoDB" id="436965at2"/>
<dbReference type="RefSeq" id="WP_100903972.1">
    <property type="nucleotide sequence ID" value="NZ_CAWNNC010000009.1"/>
</dbReference>
<dbReference type="AlphaFoldDB" id="A0A2K8TAJ1"/>
<dbReference type="Gene3D" id="1.10.260.40">
    <property type="entry name" value="lambda repressor-like DNA-binding domains"/>
    <property type="match status" value="1"/>
</dbReference>
<dbReference type="Pfam" id="PF01381">
    <property type="entry name" value="HTH_3"/>
    <property type="match status" value="1"/>
</dbReference>
<protein>
    <submittedName>
        <fullName evidence="2">Archaeal ribosome-binding protein aMBF1</fullName>
    </submittedName>
</protein>
<proteinExistence type="predicted"/>
<dbReference type="SUPFAM" id="SSF47413">
    <property type="entry name" value="lambda repressor-like DNA-binding domains"/>
    <property type="match status" value="1"/>
</dbReference>
<organism evidence="2 3">
    <name type="scientific">Nostoc flagelliforme CCNUN1</name>
    <dbReference type="NCBI Taxonomy" id="2038116"/>
    <lineage>
        <taxon>Bacteria</taxon>
        <taxon>Bacillati</taxon>
        <taxon>Cyanobacteriota</taxon>
        <taxon>Cyanophyceae</taxon>
        <taxon>Nostocales</taxon>
        <taxon>Nostocaceae</taxon>
        <taxon>Nostoc</taxon>
    </lineage>
</organism>
<sequence length="561" mass="63968">MAANDLNPQLPLIVNLNLINQEGQENIDLSKLIIEIDSTLFPNQEQFLKALRSHLLQSLKEVPVTTSINLRQIENNYFENAEDELYPPVTKSQTEKSQKSIQENESYFETPANSIQNTSITVRQSKLFKSQDFEAIPTAALMFSSIDSQIKKELWKQNEDGIAYLQHRAKGDSQNFIEHYIANPGDISMLPWDEALQIIDKFGFNSAKLHLIFAAYAMKQERPWESLFILNASDLIKDMGWDQRTDLPKHKKLSEIAKTAFALDCLLVKAVWIEGRNKKGGINASTPVGRMWNITVVPYGQINLQGKIEEPNEVQLIIQPGAWTQHFLNRAGAKSRDALYQFGYLAQQVLKIDPYHDELALRLAIYLTLDSRIRLDGNYKVQELLEIAFVKPIIDKARLDRRRAYDLKQHWDSAIKLLLKLGWQIAFDPETYPEELRPDSKDKKPKGYLDKLLDAKLTIKPPTPIPELIASKAKLTVERSQLKVKPKVEQLQPKAKPTQEQHISLTSSQVKEARIAKGWSQAKLAGFIGVSQNLISLIERGERTFNPQLATQIQTLLDIQD</sequence>
<evidence type="ECO:0000259" key="1">
    <source>
        <dbReference type="PROSITE" id="PS50943"/>
    </source>
</evidence>
<dbReference type="InterPro" id="IPR001387">
    <property type="entry name" value="Cro/C1-type_HTH"/>
</dbReference>
<gene>
    <name evidence="2" type="ORF">COO91_10313</name>
</gene>
<dbReference type="GO" id="GO:0003677">
    <property type="term" value="F:DNA binding"/>
    <property type="evidence" value="ECO:0007669"/>
    <property type="project" value="InterPro"/>
</dbReference>
<dbReference type="KEGG" id="nfl:COO91_10313"/>
<keyword evidence="2" id="KW-0614">Plasmid</keyword>
<evidence type="ECO:0000313" key="2">
    <source>
        <dbReference type="EMBL" id="AUB44095.1"/>
    </source>
</evidence>
<dbReference type="CDD" id="cd00093">
    <property type="entry name" value="HTH_XRE"/>
    <property type="match status" value="1"/>
</dbReference>
<name>A0A2K8TAJ1_9NOSO</name>
<dbReference type="InterPro" id="IPR010982">
    <property type="entry name" value="Lambda_DNA-bd_dom_sf"/>
</dbReference>
<geneLocation type="plasmid" evidence="3">
    <name>pnfsy08</name>
</geneLocation>
<accession>A0A2K8TAJ1</accession>
<reference evidence="2 3" key="1">
    <citation type="submission" date="2017-11" db="EMBL/GenBank/DDBJ databases">
        <title>Complete genome of a free-living desiccation-tolerant cyanobacterium and its photosynthetic adaptation to extreme terrestrial habitat.</title>
        <authorList>
            <person name="Shang J."/>
        </authorList>
    </citation>
    <scope>NUCLEOTIDE SEQUENCE [LARGE SCALE GENOMIC DNA]</scope>
    <source>
        <strain evidence="2 3">CCNUN1</strain>
        <plasmid evidence="3">pnfsy08</plasmid>
    </source>
</reference>
<dbReference type="SMART" id="SM00530">
    <property type="entry name" value="HTH_XRE"/>
    <property type="match status" value="1"/>
</dbReference>
<feature type="domain" description="HTH cro/C1-type" evidence="1">
    <location>
        <begin position="510"/>
        <end position="559"/>
    </location>
</feature>
<dbReference type="PROSITE" id="PS50943">
    <property type="entry name" value="HTH_CROC1"/>
    <property type="match status" value="1"/>
</dbReference>
<evidence type="ECO:0000313" key="3">
    <source>
        <dbReference type="Proteomes" id="UP000232003"/>
    </source>
</evidence>
<dbReference type="EMBL" id="CP024793">
    <property type="protein sequence ID" value="AUB44095.1"/>
    <property type="molecule type" value="Genomic_DNA"/>
</dbReference>
<keyword evidence="3" id="KW-1185">Reference proteome</keyword>